<evidence type="ECO:0000256" key="4">
    <source>
        <dbReference type="ARBA" id="ARBA00022676"/>
    </source>
</evidence>
<dbReference type="PANTHER" id="PTHR22760">
    <property type="entry name" value="GLYCOSYLTRANSFERASE"/>
    <property type="match status" value="1"/>
</dbReference>
<organism evidence="14 15">
    <name type="scientific">Cladophialophora yegresii CBS 114405</name>
    <dbReference type="NCBI Taxonomy" id="1182544"/>
    <lineage>
        <taxon>Eukaryota</taxon>
        <taxon>Fungi</taxon>
        <taxon>Dikarya</taxon>
        <taxon>Ascomycota</taxon>
        <taxon>Pezizomycotina</taxon>
        <taxon>Eurotiomycetes</taxon>
        <taxon>Chaetothyriomycetidae</taxon>
        <taxon>Chaetothyriales</taxon>
        <taxon>Herpotrichiellaceae</taxon>
        <taxon>Cladophialophora</taxon>
    </lineage>
</organism>
<feature type="chain" id="PRO_5004931963" description="Mannosyltransferase" evidence="13">
    <location>
        <begin position="18"/>
        <end position="694"/>
    </location>
</feature>
<evidence type="ECO:0000313" key="15">
    <source>
        <dbReference type="Proteomes" id="UP000019473"/>
    </source>
</evidence>
<proteinExistence type="inferred from homology"/>
<dbReference type="GeneID" id="19177550"/>
<evidence type="ECO:0000256" key="6">
    <source>
        <dbReference type="ARBA" id="ARBA00022692"/>
    </source>
</evidence>
<comment type="caution">
    <text evidence="11">Lacks conserved residue(s) required for the propagation of feature annotation.</text>
</comment>
<evidence type="ECO:0000256" key="11">
    <source>
        <dbReference type="RuleBase" id="RU363075"/>
    </source>
</evidence>
<feature type="compositionally biased region" description="Basic and acidic residues" evidence="12">
    <location>
        <begin position="608"/>
        <end position="621"/>
    </location>
</feature>
<dbReference type="GO" id="GO:0000026">
    <property type="term" value="F:alpha-1,2-mannosyltransferase activity"/>
    <property type="evidence" value="ECO:0007669"/>
    <property type="project" value="TreeGrafter"/>
</dbReference>
<keyword evidence="5" id="KW-0808">Transferase</keyword>
<keyword evidence="8 11" id="KW-1133">Transmembrane helix</keyword>
<dbReference type="STRING" id="1182544.W9WD70"/>
<name>W9WD70_9EURO</name>
<dbReference type="VEuPathDB" id="FungiDB:A1O7_02949"/>
<dbReference type="Proteomes" id="UP000019473">
    <property type="component" value="Unassembled WGS sequence"/>
</dbReference>
<comment type="similarity">
    <text evidence="10">Belongs to the glycosyltransferase 22 family. PIGZ subfamily.</text>
</comment>
<evidence type="ECO:0000256" key="8">
    <source>
        <dbReference type="ARBA" id="ARBA00022989"/>
    </source>
</evidence>
<gene>
    <name evidence="14" type="ORF">A1O7_02949</name>
</gene>
<feature type="signal peptide" evidence="13">
    <location>
        <begin position="1"/>
        <end position="17"/>
    </location>
</feature>
<evidence type="ECO:0000313" key="14">
    <source>
        <dbReference type="EMBL" id="EXJ62511.1"/>
    </source>
</evidence>
<dbReference type="EC" id="2.4.1.-" evidence="11"/>
<evidence type="ECO:0000256" key="1">
    <source>
        <dbReference type="ARBA" id="ARBA00004477"/>
    </source>
</evidence>
<dbReference type="InterPro" id="IPR005599">
    <property type="entry name" value="GPI_mannosylTrfase"/>
</dbReference>
<evidence type="ECO:0000256" key="9">
    <source>
        <dbReference type="ARBA" id="ARBA00023136"/>
    </source>
</evidence>
<evidence type="ECO:0000256" key="3">
    <source>
        <dbReference type="ARBA" id="ARBA00022502"/>
    </source>
</evidence>
<keyword evidence="6 11" id="KW-0812">Transmembrane</keyword>
<dbReference type="GO" id="GO:0005789">
    <property type="term" value="C:endoplasmic reticulum membrane"/>
    <property type="evidence" value="ECO:0007669"/>
    <property type="project" value="UniProtKB-SubCell"/>
</dbReference>
<keyword evidence="9 11" id="KW-0472">Membrane</keyword>
<dbReference type="RefSeq" id="XP_007755165.1">
    <property type="nucleotide sequence ID" value="XM_007756975.1"/>
</dbReference>
<keyword evidence="13" id="KW-0732">Signal</keyword>
<dbReference type="PANTHER" id="PTHR22760:SF3">
    <property type="entry name" value="GPI MANNOSYLTRANSFERASE 4"/>
    <property type="match status" value="1"/>
</dbReference>
<comment type="subcellular location">
    <subcellularLocation>
        <location evidence="1 11">Endoplasmic reticulum membrane</location>
        <topology evidence="1 11">Multi-pass membrane protein</topology>
    </subcellularLocation>
</comment>
<protein>
    <recommendedName>
        <fullName evidence="11">Mannosyltransferase</fullName>
        <ecNumber evidence="11">2.4.1.-</ecNumber>
    </recommendedName>
</protein>
<sequence>MWRLLYLFLLIVRVYFALCPSYLHPDEIFQGPEPIAGYLFPYPARQTWEWTSAHPIRSVFPLWPIYGLPMTLLKWVWAQDEDDLVDPTVIYYTLRLVMLALSFVLEDWAVHDLVRSPRHWRQAVILVTSSYVTWTFQTHTFSNSVETLVVLWSLVVIERILRENKRSAIASSIVLGFLLVFGTFNRITFPAFVVIPGIHLLPHFLNRPFCFLALTLSGMVWTLFAIVVDTAYYSGPAATRSFGALFDHVRHNPVITPLNNLLYNTQTSNLAEHGLHPHYQHLVANLPQLLGPALVLLLASAYPFNLRVLKATLTNNRLASAAAGTLFLSLIPHQEPRFLLPNVPLILTSVRVPSSKLWSRIFWASWIIFNTCLAVLMGIYHQGGIIPVQLAMPSLIVQSTNATHSEAHNIEVFWWKTYPPPTFLLGSEPQHPATNRSLNVSTVPLMGYPQNELVFMLMQHMPTCDPTLIERFFIHKEKTDVYVVAPLSAWRLDPTTQSPEPGQKKAYQHQYQYPAVSNFSFAIDMNQPPAQLQMTNLAVFRRHINLDDLDFGDDGVWPTLDRVVGRRGLGVWKVDRICSPIQYVDAHTGEKLSPEQVKQREEDLGIKHSEADTHGDKREEQEPSAPSFTNQGVRKTEEPLGPANAPVTAAIKEALSSLSSTLGGMFEAEEAQEIRVSTTTVPANFSAQEVNIAF</sequence>
<comment type="pathway">
    <text evidence="2">Glycolipid biosynthesis; glycosylphosphatidylinositol-anchor biosynthesis.</text>
</comment>
<dbReference type="HOGENOM" id="CLU_022957_2_0_1"/>
<feature type="transmembrane region" description="Helical" evidence="11">
    <location>
        <begin position="173"/>
        <end position="199"/>
    </location>
</feature>
<keyword evidence="3" id="KW-0337">GPI-anchor biosynthesis</keyword>
<feature type="region of interest" description="Disordered" evidence="12">
    <location>
        <begin position="608"/>
        <end position="643"/>
    </location>
</feature>
<evidence type="ECO:0000256" key="12">
    <source>
        <dbReference type="SAM" id="MobiDB-lite"/>
    </source>
</evidence>
<dbReference type="GO" id="GO:0006506">
    <property type="term" value="P:GPI anchor biosynthetic process"/>
    <property type="evidence" value="ECO:0007669"/>
    <property type="project" value="UniProtKB-KW"/>
</dbReference>
<evidence type="ECO:0000256" key="10">
    <source>
        <dbReference type="ARBA" id="ARBA00038466"/>
    </source>
</evidence>
<evidence type="ECO:0000256" key="13">
    <source>
        <dbReference type="SAM" id="SignalP"/>
    </source>
</evidence>
<accession>W9WD70</accession>
<feature type="transmembrane region" description="Helical" evidence="11">
    <location>
        <begin position="211"/>
        <end position="232"/>
    </location>
</feature>
<dbReference type="eggNOG" id="KOG4123">
    <property type="taxonomic scope" value="Eukaryota"/>
</dbReference>
<dbReference type="OrthoDB" id="10066429at2759"/>
<keyword evidence="7 11" id="KW-0256">Endoplasmic reticulum</keyword>
<keyword evidence="15" id="KW-1185">Reference proteome</keyword>
<feature type="transmembrane region" description="Helical" evidence="11">
    <location>
        <begin position="361"/>
        <end position="380"/>
    </location>
</feature>
<evidence type="ECO:0000256" key="5">
    <source>
        <dbReference type="ARBA" id="ARBA00022679"/>
    </source>
</evidence>
<dbReference type="EMBL" id="AMGW01000002">
    <property type="protein sequence ID" value="EXJ62511.1"/>
    <property type="molecule type" value="Genomic_DNA"/>
</dbReference>
<evidence type="ECO:0000256" key="7">
    <source>
        <dbReference type="ARBA" id="ARBA00022824"/>
    </source>
</evidence>
<reference evidence="14 15" key="1">
    <citation type="submission" date="2013-03" db="EMBL/GenBank/DDBJ databases">
        <title>The Genome Sequence of Cladophialophora yegresii CBS 114405.</title>
        <authorList>
            <consortium name="The Broad Institute Genomics Platform"/>
            <person name="Cuomo C."/>
            <person name="de Hoog S."/>
            <person name="Gorbushina A."/>
            <person name="Walker B."/>
            <person name="Young S.K."/>
            <person name="Zeng Q."/>
            <person name="Gargeya S."/>
            <person name="Fitzgerald M."/>
            <person name="Haas B."/>
            <person name="Abouelleil A."/>
            <person name="Allen A.W."/>
            <person name="Alvarado L."/>
            <person name="Arachchi H.M."/>
            <person name="Berlin A.M."/>
            <person name="Chapman S.B."/>
            <person name="Gainer-Dewar J."/>
            <person name="Goldberg J."/>
            <person name="Griggs A."/>
            <person name="Gujja S."/>
            <person name="Hansen M."/>
            <person name="Howarth C."/>
            <person name="Imamovic A."/>
            <person name="Ireland A."/>
            <person name="Larimer J."/>
            <person name="McCowan C."/>
            <person name="Murphy C."/>
            <person name="Pearson M."/>
            <person name="Poon T.W."/>
            <person name="Priest M."/>
            <person name="Roberts A."/>
            <person name="Saif S."/>
            <person name="Shea T."/>
            <person name="Sisk P."/>
            <person name="Sykes S."/>
            <person name="Wortman J."/>
            <person name="Nusbaum C."/>
            <person name="Birren B."/>
        </authorList>
    </citation>
    <scope>NUCLEOTIDE SEQUENCE [LARGE SCALE GENOMIC DNA]</scope>
    <source>
        <strain evidence="14 15">CBS 114405</strain>
    </source>
</reference>
<keyword evidence="4 11" id="KW-0328">Glycosyltransferase</keyword>
<feature type="compositionally biased region" description="Polar residues" evidence="12">
    <location>
        <begin position="624"/>
        <end position="633"/>
    </location>
</feature>
<comment type="caution">
    <text evidence="14">The sequence shown here is derived from an EMBL/GenBank/DDBJ whole genome shotgun (WGS) entry which is preliminary data.</text>
</comment>
<dbReference type="Pfam" id="PF03901">
    <property type="entry name" value="Glyco_transf_22"/>
    <property type="match status" value="1"/>
</dbReference>
<evidence type="ECO:0000256" key="2">
    <source>
        <dbReference type="ARBA" id="ARBA00004687"/>
    </source>
</evidence>
<dbReference type="AlphaFoldDB" id="W9WD70"/>